<feature type="region of interest" description="Disordered" evidence="1">
    <location>
        <begin position="1"/>
        <end position="47"/>
    </location>
</feature>
<gene>
    <name evidence="3" type="ORF">Rsub_00158</name>
</gene>
<comment type="caution">
    <text evidence="3">The sequence shown here is derived from an EMBL/GenBank/DDBJ whole genome shotgun (WGS) entry which is preliminary data.</text>
</comment>
<accession>A0A2V0NR94</accession>
<keyword evidence="2" id="KW-0812">Transmembrane</keyword>
<evidence type="ECO:0000256" key="2">
    <source>
        <dbReference type="SAM" id="Phobius"/>
    </source>
</evidence>
<dbReference type="Proteomes" id="UP000247498">
    <property type="component" value="Unassembled WGS sequence"/>
</dbReference>
<reference evidence="3 4" key="1">
    <citation type="journal article" date="2018" name="Sci. Rep.">
        <title>Raphidocelis subcapitata (=Pseudokirchneriella subcapitata) provides an insight into genome evolution and environmental adaptations in the Sphaeropleales.</title>
        <authorList>
            <person name="Suzuki S."/>
            <person name="Yamaguchi H."/>
            <person name="Nakajima N."/>
            <person name="Kawachi M."/>
        </authorList>
    </citation>
    <scope>NUCLEOTIDE SEQUENCE [LARGE SCALE GENOMIC DNA]</scope>
    <source>
        <strain evidence="3 4">NIES-35</strain>
    </source>
</reference>
<keyword evidence="4" id="KW-1185">Reference proteome</keyword>
<dbReference type="EMBL" id="BDRX01000001">
    <property type="protein sequence ID" value="GBF87447.1"/>
    <property type="molecule type" value="Genomic_DNA"/>
</dbReference>
<keyword evidence="2" id="KW-0472">Membrane</keyword>
<keyword evidence="2" id="KW-1133">Transmembrane helix</keyword>
<name>A0A2V0NR94_9CHLO</name>
<evidence type="ECO:0000313" key="4">
    <source>
        <dbReference type="Proteomes" id="UP000247498"/>
    </source>
</evidence>
<dbReference type="AlphaFoldDB" id="A0A2V0NR94"/>
<dbReference type="OrthoDB" id="565901at2759"/>
<feature type="compositionally biased region" description="Polar residues" evidence="1">
    <location>
        <begin position="1"/>
        <end position="11"/>
    </location>
</feature>
<proteinExistence type="predicted"/>
<protein>
    <submittedName>
        <fullName evidence="3">Uncharacterized protein</fullName>
    </submittedName>
</protein>
<dbReference type="InParanoid" id="A0A2V0NR94"/>
<evidence type="ECO:0000313" key="3">
    <source>
        <dbReference type="EMBL" id="GBF87447.1"/>
    </source>
</evidence>
<evidence type="ECO:0000256" key="1">
    <source>
        <dbReference type="SAM" id="MobiDB-lite"/>
    </source>
</evidence>
<feature type="transmembrane region" description="Helical" evidence="2">
    <location>
        <begin position="105"/>
        <end position="126"/>
    </location>
</feature>
<organism evidence="3 4">
    <name type="scientific">Raphidocelis subcapitata</name>
    <dbReference type="NCBI Taxonomy" id="307507"/>
    <lineage>
        <taxon>Eukaryota</taxon>
        <taxon>Viridiplantae</taxon>
        <taxon>Chlorophyta</taxon>
        <taxon>core chlorophytes</taxon>
        <taxon>Chlorophyceae</taxon>
        <taxon>CS clade</taxon>
        <taxon>Sphaeropleales</taxon>
        <taxon>Selenastraceae</taxon>
        <taxon>Raphidocelis</taxon>
    </lineage>
</organism>
<sequence>MQALSHAQQRLSGIAPNQRPRSSSLVVQAKKAGSSSSSSSRGAGEPVTYGADWYARTREAAKPRRTVREEMEYRRAANRAANNGRERKDLYTDNWDGSEYKGSQFNILTLLAALFLLTPVAGLVFAKLTYGTLWG</sequence>